<dbReference type="CDD" id="cd01562">
    <property type="entry name" value="Thr-dehyd"/>
    <property type="match status" value="1"/>
</dbReference>
<dbReference type="GO" id="GO:0006520">
    <property type="term" value="P:amino acid metabolic process"/>
    <property type="evidence" value="ECO:0007669"/>
    <property type="project" value="InterPro"/>
</dbReference>
<comment type="cofactor">
    <cofactor evidence="2">
        <name>pyridoxal 5'-phosphate</name>
        <dbReference type="ChEBI" id="CHEBI:597326"/>
    </cofactor>
</comment>
<keyword evidence="7" id="KW-0460">Magnesium</keyword>
<dbReference type="InParanoid" id="C3Y2B8"/>
<evidence type="ECO:0000256" key="6">
    <source>
        <dbReference type="ARBA" id="ARBA00012093"/>
    </source>
</evidence>
<comment type="cofactor">
    <cofactor evidence="3">
        <name>Mn(2+)</name>
        <dbReference type="ChEBI" id="CHEBI:29035"/>
    </cofactor>
</comment>
<dbReference type="AlphaFoldDB" id="C3Y2B8"/>
<evidence type="ECO:0000256" key="4">
    <source>
        <dbReference type="ARBA" id="ARBA00001946"/>
    </source>
</evidence>
<dbReference type="EC" id="4.3.1.17" evidence="6"/>
<dbReference type="InterPro" id="IPR036052">
    <property type="entry name" value="TrpB-like_PALP_sf"/>
</dbReference>
<evidence type="ECO:0000256" key="9">
    <source>
        <dbReference type="ARBA" id="ARBA00049406"/>
    </source>
</evidence>
<dbReference type="GO" id="GO:0030170">
    <property type="term" value="F:pyridoxal phosphate binding"/>
    <property type="evidence" value="ECO:0007669"/>
    <property type="project" value="InterPro"/>
</dbReference>
<dbReference type="GO" id="GO:0003941">
    <property type="term" value="F:L-serine ammonia-lyase activity"/>
    <property type="evidence" value="ECO:0007669"/>
    <property type="project" value="UniProtKB-EC"/>
</dbReference>
<accession>C3Y2B8</accession>
<dbReference type="Gene3D" id="3.40.50.1100">
    <property type="match status" value="2"/>
</dbReference>
<evidence type="ECO:0000256" key="8">
    <source>
        <dbReference type="ARBA" id="ARBA00022898"/>
    </source>
</evidence>
<dbReference type="InterPro" id="IPR001926">
    <property type="entry name" value="TrpB-like_PALP"/>
</dbReference>
<dbReference type="eggNOG" id="KOG1251">
    <property type="taxonomic scope" value="Eukaryota"/>
</dbReference>
<evidence type="ECO:0000256" key="7">
    <source>
        <dbReference type="ARBA" id="ARBA00022842"/>
    </source>
</evidence>
<organism>
    <name type="scientific">Branchiostoma floridae</name>
    <name type="common">Florida lancelet</name>
    <name type="synonym">Amphioxus</name>
    <dbReference type="NCBI Taxonomy" id="7739"/>
    <lineage>
        <taxon>Eukaryota</taxon>
        <taxon>Metazoa</taxon>
        <taxon>Chordata</taxon>
        <taxon>Cephalochordata</taxon>
        <taxon>Leptocardii</taxon>
        <taxon>Amphioxiformes</taxon>
        <taxon>Branchiostomatidae</taxon>
        <taxon>Branchiostoma</taxon>
    </lineage>
</organism>
<reference evidence="11" key="1">
    <citation type="journal article" date="2008" name="Nature">
        <title>The amphioxus genome and the evolution of the chordate karyotype.</title>
        <authorList>
            <consortium name="US DOE Joint Genome Institute (JGI-PGF)"/>
            <person name="Putnam N.H."/>
            <person name="Butts T."/>
            <person name="Ferrier D.E.K."/>
            <person name="Furlong R.F."/>
            <person name="Hellsten U."/>
            <person name="Kawashima T."/>
            <person name="Robinson-Rechavi M."/>
            <person name="Shoguchi E."/>
            <person name="Terry A."/>
            <person name="Yu J.-K."/>
            <person name="Benito-Gutierrez E.L."/>
            <person name="Dubchak I."/>
            <person name="Garcia-Fernandez J."/>
            <person name="Gibson-Brown J.J."/>
            <person name="Grigoriev I.V."/>
            <person name="Horton A.C."/>
            <person name="de Jong P.J."/>
            <person name="Jurka J."/>
            <person name="Kapitonov V.V."/>
            <person name="Kohara Y."/>
            <person name="Kuroki Y."/>
            <person name="Lindquist E."/>
            <person name="Lucas S."/>
            <person name="Osoegawa K."/>
            <person name="Pennacchio L.A."/>
            <person name="Salamov A.A."/>
            <person name="Satou Y."/>
            <person name="Sauka-Spengler T."/>
            <person name="Schmutz J."/>
            <person name="Shin-I T."/>
            <person name="Toyoda A."/>
            <person name="Bronner-Fraser M."/>
            <person name="Fujiyama A."/>
            <person name="Holland L.Z."/>
            <person name="Holland P.W.H."/>
            <person name="Satoh N."/>
            <person name="Rokhsar D.S."/>
        </authorList>
    </citation>
    <scope>NUCLEOTIDE SEQUENCE [LARGE SCALE GENOMIC DNA]</scope>
    <source>
        <strain evidence="11">S238N-H82</strain>
        <tissue evidence="11">Testes</tissue>
    </source>
</reference>
<evidence type="ECO:0000256" key="3">
    <source>
        <dbReference type="ARBA" id="ARBA00001936"/>
    </source>
</evidence>
<dbReference type="Pfam" id="PF00291">
    <property type="entry name" value="PALP"/>
    <property type="match status" value="1"/>
</dbReference>
<dbReference type="FunFam" id="3.40.50.1100:FF:000095">
    <property type="entry name" value="serine racemase isoform X2"/>
    <property type="match status" value="1"/>
</dbReference>
<comment type="cofactor">
    <cofactor evidence="1">
        <name>Ca(2+)</name>
        <dbReference type="ChEBI" id="CHEBI:29108"/>
    </cofactor>
</comment>
<gene>
    <name evidence="11" type="ORF">BRAFLDRAFT_62184</name>
</gene>
<dbReference type="PROSITE" id="PS00165">
    <property type="entry name" value="DEHYDRATASE_SER_THR"/>
    <property type="match status" value="1"/>
</dbReference>
<proteinExistence type="inferred from homology"/>
<evidence type="ECO:0000256" key="1">
    <source>
        <dbReference type="ARBA" id="ARBA00001913"/>
    </source>
</evidence>
<sequence>MDVYNVVTLETVQKAASTLSGHVMMTPVQTCETLDLLSGRRLFLKCENFQKSGSFKFRGALNAVSRLVSSHAATPHQVKVVVSSTGNFGCGMAMAAKLQGVTTHVVMPSSCPEYKKRTVLSYGANLTQCEPAAQDIAQTVRQVQHATGAIFISGAEHPDVISGHGTMGLELLRQVRNLDAVVMPVGTGGMLSGVSVIIKSIRPEIRVYGAEPEVANDAAMSLSSGERCTFSRFPQSIADGLNGNIGTVPWTYIRSNVDDIFTVSEDEIKIAMRLVWERMKLVVEPSGVVGLAAALSDSFKARAGGCKNVAVILSGGNVDLSKLSEFLQM</sequence>
<dbReference type="InterPro" id="IPR000634">
    <property type="entry name" value="Ser/Thr_deHydtase_PyrdxlP-BS"/>
</dbReference>
<comment type="cofactor">
    <cofactor evidence="4">
        <name>Mg(2+)</name>
        <dbReference type="ChEBI" id="CHEBI:18420"/>
    </cofactor>
</comment>
<name>C3Y2B8_BRAFL</name>
<dbReference type="STRING" id="7739.C3Y2B8"/>
<feature type="domain" description="Tryptophan synthase beta chain-like PALP" evidence="10">
    <location>
        <begin position="20"/>
        <end position="315"/>
    </location>
</feature>
<evidence type="ECO:0000256" key="5">
    <source>
        <dbReference type="ARBA" id="ARBA00010869"/>
    </source>
</evidence>
<comment type="similarity">
    <text evidence="5">Belongs to the serine/threonine dehydratase family.</text>
</comment>
<protein>
    <recommendedName>
        <fullName evidence="6">L-serine ammonia-lyase</fullName>
        <ecNumber evidence="6">4.3.1.17</ecNumber>
    </recommendedName>
</protein>
<dbReference type="SUPFAM" id="SSF53686">
    <property type="entry name" value="Tryptophan synthase beta subunit-like PLP-dependent enzymes"/>
    <property type="match status" value="1"/>
</dbReference>
<keyword evidence="8" id="KW-0663">Pyridoxal phosphate</keyword>
<dbReference type="PANTHER" id="PTHR43050">
    <property type="entry name" value="SERINE / THREONINE RACEMASE FAMILY MEMBER"/>
    <property type="match status" value="1"/>
</dbReference>
<dbReference type="PANTHER" id="PTHR43050:SF1">
    <property type="entry name" value="SERINE RACEMASE"/>
    <property type="match status" value="1"/>
</dbReference>
<comment type="catalytic activity">
    <reaction evidence="9">
        <text>L-serine = pyruvate + NH4(+)</text>
        <dbReference type="Rhea" id="RHEA:19169"/>
        <dbReference type="ChEBI" id="CHEBI:15361"/>
        <dbReference type="ChEBI" id="CHEBI:28938"/>
        <dbReference type="ChEBI" id="CHEBI:33384"/>
        <dbReference type="EC" id="4.3.1.17"/>
    </reaction>
</comment>
<evidence type="ECO:0000256" key="2">
    <source>
        <dbReference type="ARBA" id="ARBA00001933"/>
    </source>
</evidence>
<evidence type="ECO:0000259" key="10">
    <source>
        <dbReference type="Pfam" id="PF00291"/>
    </source>
</evidence>
<dbReference type="EMBL" id="GG666480">
    <property type="protein sequence ID" value="EEN66008.1"/>
    <property type="molecule type" value="Genomic_DNA"/>
</dbReference>
<evidence type="ECO:0000313" key="11">
    <source>
        <dbReference type="EMBL" id="EEN66008.1"/>
    </source>
</evidence>